<dbReference type="EMBL" id="CP099490">
    <property type="protein sequence ID" value="USQ77175.1"/>
    <property type="molecule type" value="Genomic_DNA"/>
</dbReference>
<accession>A0ABY4YKY5</accession>
<evidence type="ECO:0000313" key="2">
    <source>
        <dbReference type="EMBL" id="USQ77175.1"/>
    </source>
</evidence>
<feature type="transmembrane region" description="Helical" evidence="1">
    <location>
        <begin position="39"/>
        <end position="56"/>
    </location>
</feature>
<sequence length="198" mass="21700">MNAQTQTPARDDLAVDRAERGTGTVFQTDIVHSSFARKLLAAMRILIGWTFMWPFLDKLFGLGYGTESARAWIEGGAPAQGYMINATSGPFKEVFVWMAETFGGLTDFLFMFGLFGIGLAMLTGAGLKIAAWGGTLLMAFMYFAALPIGQANMGFTNPITDSHWIEAFVLLVAAYTLSGDTWGLGRWWGEKVGNSWLR</sequence>
<dbReference type="RefSeq" id="WP_252622035.1">
    <property type="nucleotide sequence ID" value="NZ_CP099490.1"/>
</dbReference>
<reference evidence="2" key="1">
    <citation type="submission" date="2022-06" db="EMBL/GenBank/DDBJ databases">
        <title>Ornithinimicrobium JY.X270.</title>
        <authorList>
            <person name="Huang Y."/>
        </authorList>
    </citation>
    <scope>NUCLEOTIDE SEQUENCE</scope>
    <source>
        <strain evidence="2">JY.X270</strain>
    </source>
</reference>
<feature type="transmembrane region" description="Helical" evidence="1">
    <location>
        <begin position="168"/>
        <end position="188"/>
    </location>
</feature>
<keyword evidence="3" id="KW-1185">Reference proteome</keyword>
<proteinExistence type="predicted"/>
<name>A0ABY4YKY5_9MICO</name>
<keyword evidence="1" id="KW-0472">Membrane</keyword>
<feature type="transmembrane region" description="Helical" evidence="1">
    <location>
        <begin position="129"/>
        <end position="148"/>
    </location>
</feature>
<gene>
    <name evidence="2" type="ORF">NF557_04470</name>
</gene>
<evidence type="ECO:0000313" key="3">
    <source>
        <dbReference type="Proteomes" id="UP001056535"/>
    </source>
</evidence>
<keyword evidence="1" id="KW-0812">Transmembrane</keyword>
<dbReference type="Proteomes" id="UP001056535">
    <property type="component" value="Chromosome"/>
</dbReference>
<organism evidence="2 3">
    <name type="scientific">Ornithinimicrobium cryptoxanthini</name>
    <dbReference type="NCBI Taxonomy" id="2934161"/>
    <lineage>
        <taxon>Bacteria</taxon>
        <taxon>Bacillati</taxon>
        <taxon>Actinomycetota</taxon>
        <taxon>Actinomycetes</taxon>
        <taxon>Micrococcales</taxon>
        <taxon>Ornithinimicrobiaceae</taxon>
        <taxon>Ornithinimicrobium</taxon>
    </lineage>
</organism>
<keyword evidence="1" id="KW-1133">Transmembrane helix</keyword>
<feature type="transmembrane region" description="Helical" evidence="1">
    <location>
        <begin position="102"/>
        <end position="122"/>
    </location>
</feature>
<evidence type="ECO:0000256" key="1">
    <source>
        <dbReference type="SAM" id="Phobius"/>
    </source>
</evidence>
<protein>
    <submittedName>
        <fullName evidence="2">DoxX family protein</fullName>
    </submittedName>
</protein>